<dbReference type="EMBL" id="JACWMY010000002">
    <property type="protein sequence ID" value="MBD1362848.1"/>
    <property type="molecule type" value="Genomic_DNA"/>
</dbReference>
<keyword evidence="1" id="KW-0812">Transmembrane</keyword>
<protein>
    <submittedName>
        <fullName evidence="2">DUF5009 domain-containing protein</fullName>
    </submittedName>
</protein>
<feature type="transmembrane region" description="Helical" evidence="1">
    <location>
        <begin position="108"/>
        <end position="123"/>
    </location>
</feature>
<reference evidence="2 3" key="1">
    <citation type="submission" date="2020-09" db="EMBL/GenBank/DDBJ databases">
        <title>Novel species of Mucilaginibacter isolated from a glacier on the Tibetan Plateau.</title>
        <authorList>
            <person name="Liu Q."/>
            <person name="Xin Y.-H."/>
        </authorList>
    </citation>
    <scope>NUCLEOTIDE SEQUENCE [LARGE SCALE GENOMIC DNA]</scope>
    <source>
        <strain evidence="2 3">ZT4R22</strain>
    </source>
</reference>
<proteinExistence type="predicted"/>
<feature type="transmembrane region" description="Helical" evidence="1">
    <location>
        <begin position="302"/>
        <end position="325"/>
    </location>
</feature>
<gene>
    <name evidence="2" type="ORF">IDJ77_03410</name>
</gene>
<feature type="transmembrane region" description="Helical" evidence="1">
    <location>
        <begin position="345"/>
        <end position="366"/>
    </location>
</feature>
<comment type="caution">
    <text evidence="2">The sequence shown here is derived from an EMBL/GenBank/DDBJ whole genome shotgun (WGS) entry which is preliminary data.</text>
</comment>
<accession>A0ABR7WKJ9</accession>
<feature type="transmembrane region" description="Helical" evidence="1">
    <location>
        <begin position="78"/>
        <end position="96"/>
    </location>
</feature>
<organism evidence="2 3">
    <name type="scientific">Mucilaginibacter pankratovii</name>
    <dbReference type="NCBI Taxonomy" id="2772110"/>
    <lineage>
        <taxon>Bacteria</taxon>
        <taxon>Pseudomonadati</taxon>
        <taxon>Bacteroidota</taxon>
        <taxon>Sphingobacteriia</taxon>
        <taxon>Sphingobacteriales</taxon>
        <taxon>Sphingobacteriaceae</taxon>
        <taxon>Mucilaginibacter</taxon>
    </lineage>
</organism>
<keyword evidence="3" id="KW-1185">Reference proteome</keyword>
<sequence length="374" mass="41755">MLLMMGEVLSFQHVSQSLPGNGFWRFLYFNQDHVQWAGCSLHDLIQPSFSFMVGVALPFSIAGRMAKGGKFGELLKHALIRSVILIALGIFLRSLWSNQTYFTFEDTLSQIGLGYTFLFILGFSKPRTQLIALVVILVGYWAAFALYPLPGAGFDYAAAGVTPDWAGNFKGFAAHWNKNTNLAWAVDKWFLNLFPREQYFNFNAGGYSTLSFIPTLGTMIVGLLAGNMLRSGKAPFVLVRRFVVLGIALLALAGILHFTGIAPVVKRIWTPGWVIFSGGCCFLLLALFYGIIDAGKHKRWTLFFVVVGTNSIVAYVLADGFGSFITKTLYTHLGQHYDQLFGDAYSTLVKGALVLLIDWLILYWLYRKKIFIKI</sequence>
<evidence type="ECO:0000256" key="1">
    <source>
        <dbReference type="SAM" id="Phobius"/>
    </source>
</evidence>
<evidence type="ECO:0000313" key="2">
    <source>
        <dbReference type="EMBL" id="MBD1362848.1"/>
    </source>
</evidence>
<dbReference type="PANTHER" id="PTHR31061:SF24">
    <property type="entry name" value="LD22376P"/>
    <property type="match status" value="1"/>
</dbReference>
<keyword evidence="1" id="KW-1133">Transmembrane helix</keyword>
<dbReference type="PANTHER" id="PTHR31061">
    <property type="entry name" value="LD22376P"/>
    <property type="match status" value="1"/>
</dbReference>
<feature type="transmembrane region" description="Helical" evidence="1">
    <location>
        <begin position="130"/>
        <end position="149"/>
    </location>
</feature>
<evidence type="ECO:0000313" key="3">
    <source>
        <dbReference type="Proteomes" id="UP000606600"/>
    </source>
</evidence>
<feature type="transmembrane region" description="Helical" evidence="1">
    <location>
        <begin position="238"/>
        <end position="262"/>
    </location>
</feature>
<dbReference type="Proteomes" id="UP000606600">
    <property type="component" value="Unassembled WGS sequence"/>
</dbReference>
<feature type="transmembrane region" description="Helical" evidence="1">
    <location>
        <begin position="44"/>
        <end position="66"/>
    </location>
</feature>
<keyword evidence="1" id="KW-0472">Membrane</keyword>
<feature type="transmembrane region" description="Helical" evidence="1">
    <location>
        <begin position="268"/>
        <end position="290"/>
    </location>
</feature>
<name>A0ABR7WKJ9_9SPHI</name>
<feature type="transmembrane region" description="Helical" evidence="1">
    <location>
        <begin position="204"/>
        <end position="226"/>
    </location>
</feature>